<feature type="region of interest" description="Disordered" evidence="7">
    <location>
        <begin position="604"/>
        <end position="665"/>
    </location>
</feature>
<keyword evidence="3" id="KW-0210">Decarboxylase</keyword>
<organism evidence="9 10">
    <name type="scientific">Macrostomum lignano</name>
    <dbReference type="NCBI Taxonomy" id="282301"/>
    <lineage>
        <taxon>Eukaryota</taxon>
        <taxon>Metazoa</taxon>
        <taxon>Spiralia</taxon>
        <taxon>Lophotrochozoa</taxon>
        <taxon>Platyhelminthes</taxon>
        <taxon>Rhabditophora</taxon>
        <taxon>Macrostomorpha</taxon>
        <taxon>Macrostomida</taxon>
        <taxon>Macrostomidae</taxon>
        <taxon>Macrostomum</taxon>
    </lineage>
</organism>
<name>A0A1I8GB98_9PLAT</name>
<evidence type="ECO:0000256" key="4">
    <source>
        <dbReference type="ARBA" id="ARBA00022898"/>
    </source>
</evidence>
<dbReference type="Pfam" id="PF22930">
    <property type="entry name" value="PDXDC1-like_cen"/>
    <property type="match status" value="1"/>
</dbReference>
<comment type="similarity">
    <text evidence="2">Belongs to the group II decarboxylase family.</text>
</comment>
<evidence type="ECO:0000256" key="3">
    <source>
        <dbReference type="ARBA" id="ARBA00022793"/>
    </source>
</evidence>
<sequence>LTSLQQAKPLTMSDQTPTSNAHLDEPQSDLSDNNSSSAVEAAEALPESPLNKARIPAALMPNRSSVACQTGEKGEDKKQRGHPLSFLDADPQALGQAYPNPAMDKMFQDLERTIMESTKGIDEMNQRMEQERKDQERVRDTKHVPLPLKSAGRSMDSLMEDLCSMLFDLNGDSGRRPKLRYLDQRANAVLCCQSLAAWLSSGGFGSGFAKRLQADLSEWIPKVWRLGGGELAFHMDKRDSLVLACRRALLSRFPNLLETGFECLFSKPPVIYLHPTTSTNLMNYLSCQLCLPKTCFRILPGSSHNPDCIDHSELQRLVESDSGEGRTPLFVQAMCGTRLTGSYDRLGRVAAICRQHRVWLHVQGSKLSQLALNSVPTSLRPLLGGSSAVSSCLMEFDQWLGYPGLVSATVLRIARDGSLLHKTTDEDEASATKANKHSDKRTTEAATPSNNDKPKGEEEEEEEQTEQQFGQQRKQQPLTAPADIRCLSYQPMSLLPLWFVLQAIGYDNIQARVRNVEQTVKATLTALKTAPDIELIEPQSLSDNDRADIKANSNLLGQMLSFLIDFEFAPTVLLFRYCPPEQRCELAIDSGANEDKVANKAISAAKSTNQARAPYARIGSDRRNSGDAHHEQAKDKTDEEAAEAAENSSKPAHDDSEDAQEERLQQQLAQRRLLGENRWLVDSLRSALPHLQSLSVIKIRLRNGDSESNASRYCIRFCPIESCADWLPDHVDGLAEALSSSLRLLDSTRRARSEFIKLAEASEGRLMYVDMPDWPGLGGLRYRLRPEDFGDEDEEEKQQKEAETATGGPTVEDVGEEKPFVAADSTPDVISAEEEDAVNRDLAAAVRSMDAGFAWCPESGCLRCGLVPEDADLPSLVRRVLEAGAAAADARLCARRLDALVRRRIAEAESALRREQQRRLAEAGALRQVPFLDSVVNWLSPLAKDPAKDSGGAAFSLQSGRLTSTELTYKYKMQVNGGPNL</sequence>
<protein>
    <submittedName>
        <fullName evidence="10">Pyridoxal-dependent decarboxylase domain-containing protein 1</fullName>
    </submittedName>
</protein>
<dbReference type="GO" id="GO:0016831">
    <property type="term" value="F:carboxy-lyase activity"/>
    <property type="evidence" value="ECO:0007669"/>
    <property type="project" value="UniProtKB-KW"/>
</dbReference>
<feature type="compositionally biased region" description="Basic and acidic residues" evidence="7">
    <location>
        <begin position="619"/>
        <end position="639"/>
    </location>
</feature>
<dbReference type="PANTHER" id="PTHR42735">
    <property type="match status" value="1"/>
</dbReference>
<evidence type="ECO:0000313" key="10">
    <source>
        <dbReference type="WBParaSite" id="maker-uti_cns_0001293-snap-gene-0.13-mRNA-1"/>
    </source>
</evidence>
<evidence type="ECO:0000256" key="6">
    <source>
        <dbReference type="SAM" id="Coils"/>
    </source>
</evidence>
<dbReference type="Proteomes" id="UP000095280">
    <property type="component" value="Unplaced"/>
</dbReference>
<feature type="region of interest" description="Disordered" evidence="7">
    <location>
        <begin position="424"/>
        <end position="477"/>
    </location>
</feature>
<feature type="domain" description="PDXDC1/PDXD2 second" evidence="8">
    <location>
        <begin position="638"/>
        <end position="748"/>
    </location>
</feature>
<dbReference type="GO" id="GO:0019752">
    <property type="term" value="P:carboxylic acid metabolic process"/>
    <property type="evidence" value="ECO:0007669"/>
    <property type="project" value="InterPro"/>
</dbReference>
<feature type="region of interest" description="Disordered" evidence="7">
    <location>
        <begin position="1"/>
        <end position="95"/>
    </location>
</feature>
<dbReference type="InterPro" id="IPR050477">
    <property type="entry name" value="GrpII_AminoAcid_Decarb"/>
</dbReference>
<dbReference type="Gene3D" id="3.40.640.10">
    <property type="entry name" value="Type I PLP-dependent aspartate aminotransferase-like (Major domain)"/>
    <property type="match status" value="1"/>
</dbReference>
<dbReference type="AlphaFoldDB" id="A0A1I8GB98"/>
<feature type="compositionally biased region" description="Low complexity" evidence="7">
    <location>
        <begin position="33"/>
        <end position="51"/>
    </location>
</feature>
<feature type="compositionally biased region" description="Low complexity" evidence="7">
    <location>
        <begin position="466"/>
        <end position="476"/>
    </location>
</feature>
<keyword evidence="9" id="KW-1185">Reference proteome</keyword>
<feature type="compositionally biased region" description="Polar residues" evidence="7">
    <location>
        <begin position="1"/>
        <end position="21"/>
    </location>
</feature>
<feature type="region of interest" description="Disordered" evidence="7">
    <location>
        <begin position="789"/>
        <end position="822"/>
    </location>
</feature>
<keyword evidence="5" id="KW-0456">Lyase</keyword>
<dbReference type="PANTHER" id="PTHR42735:SF1">
    <property type="entry name" value="PYRIDOXAL-DEPENDENT DECARBOXYLASE DOMAIN-CONTAINING PROTEIN 1-RELATED"/>
    <property type="match status" value="1"/>
</dbReference>
<dbReference type="Pfam" id="PF00282">
    <property type="entry name" value="Pyridoxal_deC"/>
    <property type="match status" value="1"/>
</dbReference>
<evidence type="ECO:0000256" key="1">
    <source>
        <dbReference type="ARBA" id="ARBA00001933"/>
    </source>
</evidence>
<evidence type="ECO:0000256" key="5">
    <source>
        <dbReference type="ARBA" id="ARBA00023239"/>
    </source>
</evidence>
<keyword evidence="4" id="KW-0663">Pyridoxal phosphate</keyword>
<evidence type="ECO:0000259" key="8">
    <source>
        <dbReference type="Pfam" id="PF22930"/>
    </source>
</evidence>
<dbReference type="SUPFAM" id="SSF53383">
    <property type="entry name" value="PLP-dependent transferases"/>
    <property type="match status" value="1"/>
</dbReference>
<dbReference type="InterPro" id="IPR015421">
    <property type="entry name" value="PyrdxlP-dep_Trfase_major"/>
</dbReference>
<feature type="coiled-coil region" evidence="6">
    <location>
        <begin position="107"/>
        <end position="141"/>
    </location>
</feature>
<evidence type="ECO:0000256" key="7">
    <source>
        <dbReference type="SAM" id="MobiDB-lite"/>
    </source>
</evidence>
<evidence type="ECO:0000256" key="2">
    <source>
        <dbReference type="ARBA" id="ARBA00009533"/>
    </source>
</evidence>
<comment type="cofactor">
    <cofactor evidence="1">
        <name>pyridoxal 5'-phosphate</name>
        <dbReference type="ChEBI" id="CHEBI:597326"/>
    </cofactor>
</comment>
<dbReference type="InterPro" id="IPR002129">
    <property type="entry name" value="PyrdxlP-dep_de-COase"/>
</dbReference>
<dbReference type="WBParaSite" id="maker-uti_cns_0001293-snap-gene-0.13-mRNA-1">
    <property type="protein sequence ID" value="maker-uti_cns_0001293-snap-gene-0.13-mRNA-1"/>
    <property type="gene ID" value="maker-uti_cns_0001293-snap-gene-0.13"/>
</dbReference>
<dbReference type="InterPro" id="IPR055103">
    <property type="entry name" value="PDXDC1-like_2nd"/>
</dbReference>
<proteinExistence type="inferred from homology"/>
<dbReference type="InterPro" id="IPR015424">
    <property type="entry name" value="PyrdxlP-dep_Trfase"/>
</dbReference>
<reference evidence="10" key="1">
    <citation type="submission" date="2016-11" db="UniProtKB">
        <authorList>
            <consortium name="WormBaseParasite"/>
        </authorList>
    </citation>
    <scope>IDENTIFICATION</scope>
</reference>
<accession>A0A1I8GB98</accession>
<keyword evidence="6" id="KW-0175">Coiled coil</keyword>
<evidence type="ECO:0000313" key="9">
    <source>
        <dbReference type="Proteomes" id="UP000095280"/>
    </source>
</evidence>
<dbReference type="GO" id="GO:0030170">
    <property type="term" value="F:pyridoxal phosphate binding"/>
    <property type="evidence" value="ECO:0007669"/>
    <property type="project" value="InterPro"/>
</dbReference>